<dbReference type="Gene3D" id="1.10.10.60">
    <property type="entry name" value="Homeodomain-like"/>
    <property type="match status" value="1"/>
</dbReference>
<dbReference type="Pfam" id="PF14525">
    <property type="entry name" value="AraC_binding_2"/>
    <property type="match status" value="1"/>
</dbReference>
<dbReference type="InterPro" id="IPR009057">
    <property type="entry name" value="Homeodomain-like_sf"/>
</dbReference>
<dbReference type="PRINTS" id="PR00032">
    <property type="entry name" value="HTHARAC"/>
</dbReference>
<dbReference type="InterPro" id="IPR020449">
    <property type="entry name" value="Tscrpt_reg_AraC-type_HTH"/>
</dbReference>
<dbReference type="Pfam" id="PF12833">
    <property type="entry name" value="HTH_18"/>
    <property type="match status" value="1"/>
</dbReference>
<sequence length="355" mass="38808">MSPPIRFDSAEFAENDAEEIWREGIDAIFEIQRPKDPPAPFRAKMESWALGGMLLMSHVVGGDVEFQRTRRRIATSGIDHYLVHCLLDGTLMSTFGRDTQQVPLGSVVMRDLVVENIGFTRDAPMLTLTIPRQAIDRRTGGALRMHGLSWDPTDPIGVLIASHMRTLASVATAMDDEQALVAGEATLDFIAACVLRRAERWAESGDPRLTPVIRAQALSYIEGNLADTSLGPARLREILKVSRTALYELFEPMGGVAEYVRARRLDEAMRRLESPLHARDLIGAIASAVGFMSESTFNRVFKERFGCTPTEARGRRAGGVFTGFGVTATGNGAGHPDDARGVGAMTAAKIRDLRA</sequence>
<dbReference type="RefSeq" id="WP_047897497.1">
    <property type="nucleotide sequence ID" value="NZ_AEJF01000231.1"/>
</dbReference>
<protein>
    <recommendedName>
        <fullName evidence="4">HTH araC/xylS-type domain-containing protein</fullName>
    </recommendedName>
</protein>
<dbReference type="PANTHER" id="PTHR46796:SF6">
    <property type="entry name" value="ARAC SUBFAMILY"/>
    <property type="match status" value="1"/>
</dbReference>
<keyword evidence="1" id="KW-0805">Transcription regulation</keyword>
<accession>A0A0J1CKN9</accession>
<dbReference type="PROSITE" id="PS00041">
    <property type="entry name" value="HTH_ARAC_FAMILY_1"/>
    <property type="match status" value="1"/>
</dbReference>
<dbReference type="OrthoDB" id="8590374at2"/>
<evidence type="ECO:0000313" key="5">
    <source>
        <dbReference type="EMBL" id="KLU21001.1"/>
    </source>
</evidence>
<dbReference type="InterPro" id="IPR018060">
    <property type="entry name" value="HTH_AraC"/>
</dbReference>
<dbReference type="EMBL" id="AEJF01000231">
    <property type="protein sequence ID" value="KLU21001.1"/>
    <property type="molecule type" value="Genomic_DNA"/>
</dbReference>
<dbReference type="InterPro" id="IPR050204">
    <property type="entry name" value="AraC_XylS_family_regulators"/>
</dbReference>
<dbReference type="GO" id="GO:0043565">
    <property type="term" value="F:sequence-specific DNA binding"/>
    <property type="evidence" value="ECO:0007669"/>
    <property type="project" value="InterPro"/>
</dbReference>
<comment type="caution">
    <text evidence="5">The sequence shown here is derived from an EMBL/GenBank/DDBJ whole genome shotgun (WGS) entry which is preliminary data.</text>
</comment>
<gene>
    <name evidence="5" type="ORF">EOS_38600</name>
</gene>
<keyword evidence="2" id="KW-0238">DNA-binding</keyword>
<dbReference type="SUPFAM" id="SSF46689">
    <property type="entry name" value="Homeodomain-like"/>
    <property type="match status" value="1"/>
</dbReference>
<reference evidence="5 6" key="1">
    <citation type="journal article" date="2015" name="Genome Announc.">
        <title>Draft Genome Sequence of Burkholderia sp. Strain PML1(12), an Ectomycorrhizosphere-Inhabiting Bacterium with Effective Mineral-Weathering Ability.</title>
        <authorList>
            <person name="Uroz S."/>
            <person name="Oger P."/>
        </authorList>
    </citation>
    <scope>NUCLEOTIDE SEQUENCE [LARGE SCALE GENOMIC DNA]</scope>
    <source>
        <strain evidence="6">PML1(12)</strain>
    </source>
</reference>
<dbReference type="GO" id="GO:0003700">
    <property type="term" value="F:DNA-binding transcription factor activity"/>
    <property type="evidence" value="ECO:0007669"/>
    <property type="project" value="InterPro"/>
</dbReference>
<evidence type="ECO:0000313" key="6">
    <source>
        <dbReference type="Proteomes" id="UP000035963"/>
    </source>
</evidence>
<keyword evidence="6" id="KW-1185">Reference proteome</keyword>
<dbReference type="PATRIC" id="fig|908627.4.peg.8643"/>
<name>A0A0J1CKN9_9BURK</name>
<dbReference type="Proteomes" id="UP000035963">
    <property type="component" value="Unassembled WGS sequence"/>
</dbReference>
<evidence type="ECO:0000256" key="2">
    <source>
        <dbReference type="ARBA" id="ARBA00023125"/>
    </source>
</evidence>
<proteinExistence type="predicted"/>
<dbReference type="AlphaFoldDB" id="A0A0J1CKN9"/>
<dbReference type="SMART" id="SM00342">
    <property type="entry name" value="HTH_ARAC"/>
    <property type="match status" value="1"/>
</dbReference>
<dbReference type="PROSITE" id="PS01124">
    <property type="entry name" value="HTH_ARAC_FAMILY_2"/>
    <property type="match status" value="1"/>
</dbReference>
<feature type="domain" description="HTH araC/xylS-type" evidence="4">
    <location>
        <begin position="215"/>
        <end position="315"/>
    </location>
</feature>
<dbReference type="InterPro" id="IPR035418">
    <property type="entry name" value="AraC-bd_2"/>
</dbReference>
<evidence type="ECO:0000256" key="3">
    <source>
        <dbReference type="ARBA" id="ARBA00023163"/>
    </source>
</evidence>
<dbReference type="PANTHER" id="PTHR46796">
    <property type="entry name" value="HTH-TYPE TRANSCRIPTIONAL ACTIVATOR RHAS-RELATED"/>
    <property type="match status" value="1"/>
</dbReference>
<keyword evidence="3" id="KW-0804">Transcription</keyword>
<dbReference type="InterPro" id="IPR018062">
    <property type="entry name" value="HTH_AraC-typ_CS"/>
</dbReference>
<evidence type="ECO:0000259" key="4">
    <source>
        <dbReference type="PROSITE" id="PS01124"/>
    </source>
</evidence>
<evidence type="ECO:0000256" key="1">
    <source>
        <dbReference type="ARBA" id="ARBA00023015"/>
    </source>
</evidence>
<organism evidence="5 6">
    <name type="scientific">Caballeronia mineralivorans PML1(12)</name>
    <dbReference type="NCBI Taxonomy" id="908627"/>
    <lineage>
        <taxon>Bacteria</taxon>
        <taxon>Pseudomonadati</taxon>
        <taxon>Pseudomonadota</taxon>
        <taxon>Betaproteobacteria</taxon>
        <taxon>Burkholderiales</taxon>
        <taxon>Burkholderiaceae</taxon>
        <taxon>Caballeronia</taxon>
    </lineage>
</organism>